<comment type="subcellular location">
    <subcellularLocation>
        <location evidence="1">Nucleus</location>
    </subcellularLocation>
</comment>
<dbReference type="Pfam" id="PF00641">
    <property type="entry name" value="Zn_ribbon_RanBP"/>
    <property type="match status" value="2"/>
</dbReference>
<sequence length="374" mass="42175">MEEGREGDWECGSCGNRNYAFRSFCNRCKKPRLLVDTKTPADSKWLPRIGDWICSGSFFFGFLFRFSIQFFCLFFLRCVRYDLFLVGGYITVRLSGETLALLGCSNNNYASREICKKCGQPKEETAMPTIAMRGAHFPTHPHYFDRMQGLLGSKMNFGIPGNSAFQQSFPMGSGWGYTMFPGSNSRDISYADSSNQLLGVPKGWRDGDWLCNCGFHNYSSRTQCKKCNEPVPASGMYSSTTNSNISNFYRASGTKRLASEEFANDWHKKRLHAGDINHQFLKREAHHIYPDLENLPGPNGGQAHGLYSKYYGRNLPNVASQLSAMPTLLGKGAKQWRDGDWMCQKCNNHNFASRSYCNRCKTVKESASQPVSVA</sequence>
<evidence type="ECO:0000259" key="8">
    <source>
        <dbReference type="PROSITE" id="PS50199"/>
    </source>
</evidence>
<keyword evidence="2" id="KW-0479">Metal-binding</keyword>
<evidence type="ECO:0000256" key="2">
    <source>
        <dbReference type="ARBA" id="ARBA00022723"/>
    </source>
</evidence>
<dbReference type="PROSITE" id="PS50199">
    <property type="entry name" value="ZF_RANBP2_2"/>
    <property type="match status" value="3"/>
</dbReference>
<keyword evidence="3 7" id="KW-0863">Zinc-finger</keyword>
<keyword evidence="10" id="KW-1185">Reference proteome</keyword>
<feature type="domain" description="RanBP2-type" evidence="8">
    <location>
        <begin position="205"/>
        <end position="233"/>
    </location>
</feature>
<reference evidence="9 10" key="1">
    <citation type="journal article" date="2021" name="Hortic Res">
        <title>Chromosome-scale assembly of the Dendrobium chrysotoxum genome enhances the understanding of orchid evolution.</title>
        <authorList>
            <person name="Zhang Y."/>
            <person name="Zhang G.Q."/>
            <person name="Zhang D."/>
            <person name="Liu X.D."/>
            <person name="Xu X.Y."/>
            <person name="Sun W.H."/>
            <person name="Yu X."/>
            <person name="Zhu X."/>
            <person name="Wang Z.W."/>
            <person name="Zhao X."/>
            <person name="Zhong W.Y."/>
            <person name="Chen H."/>
            <person name="Yin W.L."/>
            <person name="Huang T."/>
            <person name="Niu S.C."/>
            <person name="Liu Z.J."/>
        </authorList>
    </citation>
    <scope>NUCLEOTIDE SEQUENCE [LARGE SCALE GENOMIC DNA]</scope>
    <source>
        <strain evidence="9">Lindl</strain>
    </source>
</reference>
<evidence type="ECO:0000256" key="3">
    <source>
        <dbReference type="ARBA" id="ARBA00022771"/>
    </source>
</evidence>
<dbReference type="EMBL" id="JAGFBR010000001">
    <property type="protein sequence ID" value="KAH0471044.1"/>
    <property type="molecule type" value="Genomic_DNA"/>
</dbReference>
<dbReference type="InterPro" id="IPR001876">
    <property type="entry name" value="Znf_RanBP2"/>
</dbReference>
<evidence type="ECO:0000256" key="1">
    <source>
        <dbReference type="ARBA" id="ARBA00004123"/>
    </source>
</evidence>
<dbReference type="PANTHER" id="PTHR23238">
    <property type="entry name" value="RNA BINDING PROTEIN"/>
    <property type="match status" value="1"/>
</dbReference>
<evidence type="ECO:0000256" key="4">
    <source>
        <dbReference type="ARBA" id="ARBA00022833"/>
    </source>
</evidence>
<dbReference type="AlphaFoldDB" id="A0AAV7HB58"/>
<evidence type="ECO:0000256" key="5">
    <source>
        <dbReference type="ARBA" id="ARBA00022884"/>
    </source>
</evidence>
<dbReference type="GO" id="GO:0003723">
    <property type="term" value="F:RNA binding"/>
    <property type="evidence" value="ECO:0007669"/>
    <property type="project" value="UniProtKB-KW"/>
</dbReference>
<dbReference type="Gene3D" id="4.10.1060.10">
    <property type="entry name" value="Zinc finger, RanBP2-type"/>
    <property type="match status" value="4"/>
</dbReference>
<feature type="domain" description="RanBP2-type" evidence="8">
    <location>
        <begin position="337"/>
        <end position="366"/>
    </location>
</feature>
<keyword evidence="6" id="KW-0539">Nucleus</keyword>
<evidence type="ECO:0000313" key="9">
    <source>
        <dbReference type="EMBL" id="KAH0471044.1"/>
    </source>
</evidence>
<protein>
    <recommendedName>
        <fullName evidence="8">RanBP2-type domain-containing protein</fullName>
    </recommendedName>
</protein>
<comment type="caution">
    <text evidence="9">The sequence shown here is derived from an EMBL/GenBank/DDBJ whole genome shotgun (WGS) entry which is preliminary data.</text>
</comment>
<dbReference type="GO" id="GO:0005634">
    <property type="term" value="C:nucleus"/>
    <property type="evidence" value="ECO:0007669"/>
    <property type="project" value="UniProtKB-SubCell"/>
</dbReference>
<organism evidence="9 10">
    <name type="scientific">Dendrobium chrysotoxum</name>
    <name type="common">Orchid</name>
    <dbReference type="NCBI Taxonomy" id="161865"/>
    <lineage>
        <taxon>Eukaryota</taxon>
        <taxon>Viridiplantae</taxon>
        <taxon>Streptophyta</taxon>
        <taxon>Embryophyta</taxon>
        <taxon>Tracheophyta</taxon>
        <taxon>Spermatophyta</taxon>
        <taxon>Magnoliopsida</taxon>
        <taxon>Liliopsida</taxon>
        <taxon>Asparagales</taxon>
        <taxon>Orchidaceae</taxon>
        <taxon>Epidendroideae</taxon>
        <taxon>Malaxideae</taxon>
        <taxon>Dendrobiinae</taxon>
        <taxon>Dendrobium</taxon>
    </lineage>
</organism>
<dbReference type="SUPFAM" id="SSF90209">
    <property type="entry name" value="Ran binding protein zinc finger-like"/>
    <property type="match status" value="3"/>
</dbReference>
<dbReference type="GO" id="GO:0008270">
    <property type="term" value="F:zinc ion binding"/>
    <property type="evidence" value="ECO:0007669"/>
    <property type="project" value="UniProtKB-KW"/>
</dbReference>
<evidence type="ECO:0000256" key="7">
    <source>
        <dbReference type="PROSITE-ProRule" id="PRU00322"/>
    </source>
</evidence>
<dbReference type="PROSITE" id="PS01358">
    <property type="entry name" value="ZF_RANBP2_1"/>
    <property type="match status" value="2"/>
</dbReference>
<keyword evidence="5" id="KW-0694">RNA-binding</keyword>
<dbReference type="Proteomes" id="UP000775213">
    <property type="component" value="Unassembled WGS sequence"/>
</dbReference>
<gene>
    <name evidence="9" type="ORF">IEQ34_000767</name>
</gene>
<feature type="domain" description="RanBP2-type" evidence="8">
    <location>
        <begin position="5"/>
        <end position="34"/>
    </location>
</feature>
<proteinExistence type="predicted"/>
<name>A0AAV7HB58_DENCH</name>
<evidence type="ECO:0000256" key="6">
    <source>
        <dbReference type="ARBA" id="ARBA00023242"/>
    </source>
</evidence>
<evidence type="ECO:0000313" key="10">
    <source>
        <dbReference type="Proteomes" id="UP000775213"/>
    </source>
</evidence>
<keyword evidence="4" id="KW-0862">Zinc</keyword>
<dbReference type="InterPro" id="IPR036443">
    <property type="entry name" value="Znf_RanBP2_sf"/>
</dbReference>
<dbReference type="GO" id="GO:0006355">
    <property type="term" value="P:regulation of DNA-templated transcription"/>
    <property type="evidence" value="ECO:0007669"/>
    <property type="project" value="InterPro"/>
</dbReference>
<dbReference type="InterPro" id="IPR034870">
    <property type="entry name" value="TET_fam"/>
</dbReference>
<dbReference type="SMART" id="SM00547">
    <property type="entry name" value="ZnF_RBZ"/>
    <property type="match status" value="4"/>
</dbReference>
<accession>A0AAV7HB58</accession>